<dbReference type="InterPro" id="IPR027417">
    <property type="entry name" value="P-loop_NTPase"/>
</dbReference>
<evidence type="ECO:0000259" key="8">
    <source>
        <dbReference type="PROSITE" id="PS50893"/>
    </source>
</evidence>
<dbReference type="PIRSF" id="PIRSF039085">
    <property type="entry name" value="ABC_ATPase_HisP"/>
    <property type="match status" value="1"/>
</dbReference>
<dbReference type="Proteomes" id="UP000184749">
    <property type="component" value="Plasmid pRgalIE4872a"/>
</dbReference>
<dbReference type="PANTHER" id="PTHR43166">
    <property type="entry name" value="AMINO ACID IMPORT ATP-BINDING PROTEIN"/>
    <property type="match status" value="1"/>
</dbReference>
<dbReference type="FunFam" id="3.40.50.300:FF:000020">
    <property type="entry name" value="Amino acid ABC transporter ATP-binding component"/>
    <property type="match status" value="1"/>
</dbReference>
<evidence type="ECO:0000313" key="10">
    <source>
        <dbReference type="Proteomes" id="UP000184749"/>
    </source>
</evidence>
<proteinExistence type="inferred from homology"/>
<dbReference type="InterPro" id="IPR003439">
    <property type="entry name" value="ABC_transporter-like_ATP-bd"/>
</dbReference>
<dbReference type="PANTHER" id="PTHR43166:SF35">
    <property type="entry name" value="L-CYSTINE IMPORT ATP-BINDING PROTEIN TCYN"/>
    <property type="match status" value="1"/>
</dbReference>
<dbReference type="AlphaFoldDB" id="A0A1L5NPJ9"/>
<dbReference type="OrthoDB" id="9802264at2"/>
<dbReference type="GO" id="GO:0015424">
    <property type="term" value="F:ABC-type amino acid transporter activity"/>
    <property type="evidence" value="ECO:0007669"/>
    <property type="project" value="InterPro"/>
</dbReference>
<dbReference type="InterPro" id="IPR030679">
    <property type="entry name" value="ABC_ATPase_HisP-typ"/>
</dbReference>
<evidence type="ECO:0000256" key="6">
    <source>
        <dbReference type="ARBA" id="ARBA00022840"/>
    </source>
</evidence>
<keyword evidence="6 9" id="KW-0067">ATP-binding</keyword>
<evidence type="ECO:0000256" key="3">
    <source>
        <dbReference type="ARBA" id="ARBA00022448"/>
    </source>
</evidence>
<name>A0A1L5NPJ9_9HYPH</name>
<dbReference type="Pfam" id="PF00005">
    <property type="entry name" value="ABC_tran"/>
    <property type="match status" value="1"/>
</dbReference>
<dbReference type="SUPFAM" id="SSF52540">
    <property type="entry name" value="P-loop containing nucleoside triphosphate hydrolases"/>
    <property type="match status" value="1"/>
</dbReference>
<dbReference type="GO" id="GO:0016887">
    <property type="term" value="F:ATP hydrolysis activity"/>
    <property type="evidence" value="ECO:0007669"/>
    <property type="project" value="InterPro"/>
</dbReference>
<feature type="domain" description="ABC transporter" evidence="8">
    <location>
        <begin position="10"/>
        <end position="253"/>
    </location>
</feature>
<evidence type="ECO:0000256" key="7">
    <source>
        <dbReference type="ARBA" id="ARBA00023136"/>
    </source>
</evidence>
<dbReference type="RefSeq" id="WP_074070531.1">
    <property type="nucleotide sequence ID" value="NZ_CP017102.1"/>
</dbReference>
<accession>A0A1L5NPJ9</accession>
<comment type="subcellular location">
    <subcellularLocation>
        <location evidence="1">Cell membrane</location>
        <topology evidence="1">Peripheral membrane protein</topology>
    </subcellularLocation>
</comment>
<reference evidence="9 10" key="1">
    <citation type="submission" date="2016-09" db="EMBL/GenBank/DDBJ databases">
        <title>The complete genome sequences of Rhizobium gallicum, symbiovars gallicum and phaseoli, symbionts associated to common bean (Phaseolus vulgaris).</title>
        <authorList>
            <person name="Bustos P."/>
            <person name="Santamaria R.I."/>
            <person name="Perez-Carrascal O.M."/>
            <person name="Juarez S."/>
            <person name="Lozano L."/>
            <person name="Martinez-Flores I."/>
            <person name="Martinez-Romero E."/>
            <person name="Cevallos M."/>
            <person name="Romero D."/>
            <person name="Davila G."/>
            <person name="Gonzalez V."/>
        </authorList>
    </citation>
    <scope>NUCLEOTIDE SEQUENCE [LARGE SCALE GENOMIC DNA]</scope>
    <source>
        <strain evidence="9 10">IE4872</strain>
        <plasmid evidence="10">prgalie4872a</plasmid>
    </source>
</reference>
<evidence type="ECO:0000256" key="1">
    <source>
        <dbReference type="ARBA" id="ARBA00004202"/>
    </source>
</evidence>
<organism evidence="9 10">
    <name type="scientific">Rhizobium gallicum</name>
    <dbReference type="NCBI Taxonomy" id="56730"/>
    <lineage>
        <taxon>Bacteria</taxon>
        <taxon>Pseudomonadati</taxon>
        <taxon>Pseudomonadota</taxon>
        <taxon>Alphaproteobacteria</taxon>
        <taxon>Hyphomicrobiales</taxon>
        <taxon>Rhizobiaceae</taxon>
        <taxon>Rhizobium/Agrobacterium group</taxon>
        <taxon>Rhizobium</taxon>
    </lineage>
</organism>
<evidence type="ECO:0000256" key="4">
    <source>
        <dbReference type="ARBA" id="ARBA00022475"/>
    </source>
</evidence>
<evidence type="ECO:0000313" key="9">
    <source>
        <dbReference type="EMBL" id="APO69814.1"/>
    </source>
</evidence>
<dbReference type="EMBL" id="CP017102">
    <property type="protein sequence ID" value="APO69814.1"/>
    <property type="molecule type" value="Genomic_DNA"/>
</dbReference>
<comment type="similarity">
    <text evidence="2">Belongs to the ABC transporter superfamily.</text>
</comment>
<dbReference type="PROSITE" id="PS00211">
    <property type="entry name" value="ABC_TRANSPORTER_1"/>
    <property type="match status" value="1"/>
</dbReference>
<dbReference type="CDD" id="cd03262">
    <property type="entry name" value="ABC_HisP_GlnQ"/>
    <property type="match status" value="1"/>
</dbReference>
<dbReference type="GO" id="GO:0005886">
    <property type="term" value="C:plasma membrane"/>
    <property type="evidence" value="ECO:0007669"/>
    <property type="project" value="UniProtKB-SubCell"/>
</dbReference>
<dbReference type="InterPro" id="IPR050086">
    <property type="entry name" value="MetN_ABC_transporter-like"/>
</dbReference>
<dbReference type="GO" id="GO:0005524">
    <property type="term" value="F:ATP binding"/>
    <property type="evidence" value="ECO:0007669"/>
    <property type="project" value="UniProtKB-KW"/>
</dbReference>
<evidence type="ECO:0000256" key="2">
    <source>
        <dbReference type="ARBA" id="ARBA00005417"/>
    </source>
</evidence>
<dbReference type="InterPro" id="IPR017871">
    <property type="entry name" value="ABC_transporter-like_CS"/>
</dbReference>
<dbReference type="PROSITE" id="PS50893">
    <property type="entry name" value="ABC_TRANSPORTER_2"/>
    <property type="match status" value="1"/>
</dbReference>
<keyword evidence="5" id="KW-0547">Nucleotide-binding</keyword>
<geneLocation type="plasmid" evidence="10">
    <name>prgalie4872a</name>
</geneLocation>
<gene>
    <name evidence="9" type="ORF">IE4872_PA00067</name>
</gene>
<keyword evidence="4" id="KW-1003">Cell membrane</keyword>
<dbReference type="SMART" id="SM00382">
    <property type="entry name" value="AAA"/>
    <property type="match status" value="1"/>
</dbReference>
<keyword evidence="7" id="KW-0472">Membrane</keyword>
<protein>
    <submittedName>
        <fullName evidence="9">Amino acid ABC transporter ATP-binding protein</fullName>
    </submittedName>
</protein>
<keyword evidence="3" id="KW-0813">Transport</keyword>
<dbReference type="Gene3D" id="3.40.50.300">
    <property type="entry name" value="P-loop containing nucleotide triphosphate hydrolases"/>
    <property type="match status" value="1"/>
</dbReference>
<sequence length="263" mass="28775">MTRTNDIALFQAVDIKKNYGSVTALHGANLTAKRGEVVALIGPSGSGKSTLLRCLNFLEKPSSGAVVLGGERFEAKDFAKPNRTARGRLIGLRRRVGMVFQSFNLWPHRTALENVMEGPLQVLGVSRAESKDRAQALLARVGLTQREHAYPSELSGGQQQRVAIARMLATDPEVLLFDEPTSALDPELVGEVLGVMQSLAQEGRTMLVVTHEIGFARDVADKVVFMTQGAIREEGTPEEVLHGTRSEALRSFLGRFRRNEVRA</sequence>
<evidence type="ECO:0000256" key="5">
    <source>
        <dbReference type="ARBA" id="ARBA00022741"/>
    </source>
</evidence>
<keyword evidence="9" id="KW-0614">Plasmid</keyword>
<dbReference type="InterPro" id="IPR003593">
    <property type="entry name" value="AAA+_ATPase"/>
</dbReference>